<dbReference type="RefSeq" id="WP_191749509.1">
    <property type="nucleotide sequence ID" value="NZ_JACSQZ010000016.1"/>
</dbReference>
<dbReference type="PANTHER" id="PTHR46558">
    <property type="entry name" value="TRACRIPTIONAL REGULATORY PROTEIN-RELATED-RELATED"/>
    <property type="match status" value="1"/>
</dbReference>
<name>A0ABR8Q2U9_9CLOT</name>
<dbReference type="CDD" id="cd00093">
    <property type="entry name" value="HTH_XRE"/>
    <property type="match status" value="1"/>
</dbReference>
<accession>A0ABR8Q2U9</accession>
<dbReference type="SUPFAM" id="SSF47413">
    <property type="entry name" value="lambda repressor-like DNA-binding domains"/>
    <property type="match status" value="1"/>
</dbReference>
<dbReference type="Gene3D" id="1.10.260.40">
    <property type="entry name" value="lambda repressor-like DNA-binding domains"/>
    <property type="match status" value="1"/>
</dbReference>
<feature type="domain" description="HTH cro/C1-type" evidence="3">
    <location>
        <begin position="7"/>
        <end position="61"/>
    </location>
</feature>
<comment type="caution">
    <text evidence="4">The sequence shown here is derived from an EMBL/GenBank/DDBJ whole genome shotgun (WGS) entry which is preliminary data.</text>
</comment>
<dbReference type="InterPro" id="IPR001387">
    <property type="entry name" value="Cro/C1-type_HTH"/>
</dbReference>
<evidence type="ECO:0000256" key="2">
    <source>
        <dbReference type="SAM" id="Phobius"/>
    </source>
</evidence>
<feature type="transmembrane region" description="Helical" evidence="2">
    <location>
        <begin position="85"/>
        <end position="103"/>
    </location>
</feature>
<keyword evidence="5" id="KW-1185">Reference proteome</keyword>
<dbReference type="SMART" id="SM00530">
    <property type="entry name" value="HTH_XRE"/>
    <property type="match status" value="1"/>
</dbReference>
<keyword evidence="2" id="KW-1133">Transmembrane helix</keyword>
<evidence type="ECO:0000313" key="4">
    <source>
        <dbReference type="EMBL" id="MBD7914743.1"/>
    </source>
</evidence>
<reference evidence="4 5" key="1">
    <citation type="submission" date="2020-08" db="EMBL/GenBank/DDBJ databases">
        <title>A Genomic Blueprint of the Chicken Gut Microbiome.</title>
        <authorList>
            <person name="Gilroy R."/>
            <person name="Ravi A."/>
            <person name="Getino M."/>
            <person name="Pursley I."/>
            <person name="Horton D.L."/>
            <person name="Alikhan N.-F."/>
            <person name="Baker D."/>
            <person name="Gharbi K."/>
            <person name="Hall N."/>
            <person name="Watson M."/>
            <person name="Adriaenssens E.M."/>
            <person name="Foster-Nyarko E."/>
            <person name="Jarju S."/>
            <person name="Secka A."/>
            <person name="Antonio M."/>
            <person name="Oren A."/>
            <person name="Chaudhuri R."/>
            <person name="La Ragione R.M."/>
            <person name="Hildebrand F."/>
            <person name="Pallen M.J."/>
        </authorList>
    </citation>
    <scope>NUCLEOTIDE SEQUENCE [LARGE SCALE GENOMIC DNA]</scope>
    <source>
        <strain evidence="4 5">Sa3CUN1</strain>
    </source>
</reference>
<evidence type="ECO:0000259" key="3">
    <source>
        <dbReference type="PROSITE" id="PS50943"/>
    </source>
</evidence>
<feature type="transmembrane region" description="Helical" evidence="2">
    <location>
        <begin position="169"/>
        <end position="190"/>
    </location>
</feature>
<protein>
    <submittedName>
        <fullName evidence="4">Helix-turn-helix transcriptional regulator</fullName>
    </submittedName>
</protein>
<dbReference type="InterPro" id="IPR010982">
    <property type="entry name" value="Lambda_DNA-bd_dom_sf"/>
</dbReference>
<feature type="transmembrane region" description="Helical" evidence="2">
    <location>
        <begin position="109"/>
        <end position="126"/>
    </location>
</feature>
<dbReference type="Pfam" id="PF01381">
    <property type="entry name" value="HTH_3"/>
    <property type="match status" value="1"/>
</dbReference>
<dbReference type="Proteomes" id="UP000640335">
    <property type="component" value="Unassembled WGS sequence"/>
</dbReference>
<dbReference type="PROSITE" id="PS50943">
    <property type="entry name" value="HTH_CROC1"/>
    <property type="match status" value="1"/>
</dbReference>
<proteinExistence type="predicted"/>
<keyword evidence="2" id="KW-0812">Transmembrane</keyword>
<evidence type="ECO:0000313" key="5">
    <source>
        <dbReference type="Proteomes" id="UP000640335"/>
    </source>
</evidence>
<keyword evidence="1" id="KW-0238">DNA-binding</keyword>
<evidence type="ECO:0000256" key="1">
    <source>
        <dbReference type="ARBA" id="ARBA00023125"/>
    </source>
</evidence>
<gene>
    <name evidence="4" type="ORF">H9660_06255</name>
</gene>
<dbReference type="EMBL" id="JACSQZ010000016">
    <property type="protein sequence ID" value="MBD7914743.1"/>
    <property type="molecule type" value="Genomic_DNA"/>
</dbReference>
<keyword evidence="2" id="KW-0472">Membrane</keyword>
<sequence length="191" mass="22218">MEIGKQIKKYRKVMELSQEELAEKIFVSRQTISNWENNKNYPDVKSLLLLSSFFNVSLDILIKGDIDEMKEKIKTEDINKFKHDSNIFAVLLVLTILLPIPLMKFMGRAGIIIFATICIVEIYYAIRIEKYKKNFNIQTYKEIINFLEGKSINEVEKHQEYGKRPYQKILLAMGSGLLAIVVSAIMMYLLL</sequence>
<organism evidence="4 5">
    <name type="scientific">Clostridium gallinarum</name>
    <dbReference type="NCBI Taxonomy" id="2762246"/>
    <lineage>
        <taxon>Bacteria</taxon>
        <taxon>Bacillati</taxon>
        <taxon>Bacillota</taxon>
        <taxon>Clostridia</taxon>
        <taxon>Eubacteriales</taxon>
        <taxon>Clostridiaceae</taxon>
        <taxon>Clostridium</taxon>
    </lineage>
</organism>
<dbReference type="PANTHER" id="PTHR46558:SF15">
    <property type="entry name" value="HELIX-TURN-HELIX DOMAIN PROTEIN"/>
    <property type="match status" value="1"/>
</dbReference>